<protein>
    <recommendedName>
        <fullName evidence="11">Beta-1,4-galactosyltransferase</fullName>
        <ecNumber evidence="11">2.4.1.-</ecNumber>
    </recommendedName>
</protein>
<dbReference type="EC" id="2.4.1.-" evidence="11"/>
<evidence type="ECO:0000259" key="13">
    <source>
        <dbReference type="Pfam" id="PF13733"/>
    </source>
</evidence>
<dbReference type="GO" id="GO:0046525">
    <property type="term" value="F:xylosylprotein 4-beta-galactosyltransferase activity"/>
    <property type="evidence" value="ECO:0007669"/>
    <property type="project" value="TreeGrafter"/>
</dbReference>
<evidence type="ECO:0000256" key="5">
    <source>
        <dbReference type="ARBA" id="ARBA00022679"/>
    </source>
</evidence>
<keyword evidence="7 11" id="KW-0735">Signal-anchor</keyword>
<evidence type="ECO:0000256" key="7">
    <source>
        <dbReference type="ARBA" id="ARBA00022968"/>
    </source>
</evidence>
<dbReference type="Proteomes" id="UP000677228">
    <property type="component" value="Unassembled WGS sequence"/>
</dbReference>
<dbReference type="PRINTS" id="PR02050">
    <property type="entry name" value="B14GALTRFASE"/>
</dbReference>
<keyword evidence="5 11" id="KW-0808">Transferase</keyword>
<dbReference type="PANTHER" id="PTHR19300">
    <property type="entry name" value="BETA-1,4-GALACTOSYLTRANSFERASE"/>
    <property type="match status" value="1"/>
</dbReference>
<keyword evidence="8 11" id="KW-1133">Transmembrane helix</keyword>
<dbReference type="SUPFAM" id="SSF53448">
    <property type="entry name" value="Nucleotide-diphospho-sugar transferases"/>
    <property type="match status" value="1"/>
</dbReference>
<gene>
    <name evidence="14" type="ORF">OVA965_LOCUS10691</name>
    <name evidence="15" type="ORF">TMI583_LOCUS10687</name>
</gene>
<feature type="domain" description="Galactosyltransferase C-terminal" evidence="12">
    <location>
        <begin position="147"/>
        <end position="224"/>
    </location>
</feature>
<comment type="caution">
    <text evidence="14">The sequence shown here is derived from an EMBL/GenBank/DDBJ whole genome shotgun (WGS) entry which is preliminary data.</text>
</comment>
<dbReference type="EMBL" id="CAJNOK010003994">
    <property type="protein sequence ID" value="CAF0922342.1"/>
    <property type="molecule type" value="Genomic_DNA"/>
</dbReference>
<dbReference type="GO" id="GO:0005794">
    <property type="term" value="C:Golgi apparatus"/>
    <property type="evidence" value="ECO:0007669"/>
    <property type="project" value="TreeGrafter"/>
</dbReference>
<reference evidence="14" key="1">
    <citation type="submission" date="2021-02" db="EMBL/GenBank/DDBJ databases">
        <authorList>
            <person name="Nowell W R."/>
        </authorList>
    </citation>
    <scope>NUCLEOTIDE SEQUENCE</scope>
</reference>
<evidence type="ECO:0000259" key="12">
    <source>
        <dbReference type="Pfam" id="PF02709"/>
    </source>
</evidence>
<evidence type="ECO:0000256" key="8">
    <source>
        <dbReference type="ARBA" id="ARBA00022989"/>
    </source>
</evidence>
<evidence type="ECO:0000313" key="16">
    <source>
        <dbReference type="Proteomes" id="UP000677228"/>
    </source>
</evidence>
<comment type="subcellular location">
    <subcellularLocation>
        <location evidence="1">Membrane</location>
        <topology evidence="1">Single-pass type II membrane protein</topology>
    </subcellularLocation>
</comment>
<dbReference type="Gene3D" id="3.90.550.10">
    <property type="entry name" value="Spore Coat Polysaccharide Biosynthesis Protein SpsA, Chain A"/>
    <property type="match status" value="1"/>
</dbReference>
<dbReference type="EMBL" id="CAJOBA010003996">
    <property type="protein sequence ID" value="CAF3699659.1"/>
    <property type="molecule type" value="Genomic_DNA"/>
</dbReference>
<keyword evidence="4 11" id="KW-0328">Glycosyltransferase</keyword>
<keyword evidence="6 11" id="KW-0812">Transmembrane</keyword>
<dbReference type="InterPro" id="IPR003859">
    <property type="entry name" value="Galactosyl_T"/>
</dbReference>
<accession>A0A8S2DES6</accession>
<feature type="domain" description="Galactosyltransferase N-terminal" evidence="13">
    <location>
        <begin position="53"/>
        <end position="137"/>
    </location>
</feature>
<evidence type="ECO:0000256" key="3">
    <source>
        <dbReference type="ARBA" id="ARBA00005735"/>
    </source>
</evidence>
<proteinExistence type="inferred from homology"/>
<keyword evidence="9 11" id="KW-0472">Membrane</keyword>
<dbReference type="Pfam" id="PF02709">
    <property type="entry name" value="Glyco_transf_7C"/>
    <property type="match status" value="1"/>
</dbReference>
<name>A0A8S2DES6_9BILA</name>
<comment type="similarity">
    <text evidence="3 11">Belongs to the glycosyltransferase 7 family.</text>
</comment>
<evidence type="ECO:0000256" key="1">
    <source>
        <dbReference type="ARBA" id="ARBA00004606"/>
    </source>
</evidence>
<evidence type="ECO:0000256" key="9">
    <source>
        <dbReference type="ARBA" id="ARBA00023136"/>
    </source>
</evidence>
<organism evidence="14 16">
    <name type="scientific">Didymodactylos carnosus</name>
    <dbReference type="NCBI Taxonomy" id="1234261"/>
    <lineage>
        <taxon>Eukaryota</taxon>
        <taxon>Metazoa</taxon>
        <taxon>Spiralia</taxon>
        <taxon>Gnathifera</taxon>
        <taxon>Rotifera</taxon>
        <taxon>Eurotatoria</taxon>
        <taxon>Bdelloidea</taxon>
        <taxon>Philodinida</taxon>
        <taxon>Philodinidae</taxon>
        <taxon>Didymodactylos</taxon>
    </lineage>
</organism>
<dbReference type="GO" id="GO:0005975">
    <property type="term" value="P:carbohydrate metabolic process"/>
    <property type="evidence" value="ECO:0007669"/>
    <property type="project" value="InterPro"/>
</dbReference>
<comment type="pathway">
    <text evidence="2 11">Protein modification; protein glycosylation.</text>
</comment>
<dbReference type="InterPro" id="IPR027995">
    <property type="entry name" value="Galactosyl_T_N"/>
</dbReference>
<dbReference type="GO" id="GO:0030166">
    <property type="term" value="P:proteoglycan biosynthetic process"/>
    <property type="evidence" value="ECO:0007669"/>
    <property type="project" value="TreeGrafter"/>
</dbReference>
<dbReference type="PANTHER" id="PTHR19300:SF30">
    <property type="entry name" value="BETA-1,4-GALACTOSYLTRANSFERASE 7"/>
    <property type="match status" value="1"/>
</dbReference>
<sequence length="311" mass="36625">MVLFPCRRYRSFLLRLTLVYIVLFSLTLVFHMNKLPDATSWIKSTTIVTAKRYSGHHLAIVVPYRNRYDELLIFLPYMSSYLKSQQIKHEFLIVNQTDTHRFNRGQLINVGYLECDPSYIDYMAMHDVDLLPLNRQELKYLYPSRGPIHIASPSYHPLYTYPKYVGGILLITLQHFRQVNGMSTDYWGWGQEDDNFFVRLRLAELSIYRPSNLTLTNRTNTFRHLHNSSSDKAHKRDNVRYGLQRQHNLKLHLDKGLNTTKYELVDRYQITVDGDEDIVCTVLNVKLECDFQETPWCDHPSSINESIRVAL</sequence>
<dbReference type="Pfam" id="PF13733">
    <property type="entry name" value="Glyco_transf_7N"/>
    <property type="match status" value="1"/>
</dbReference>
<evidence type="ECO:0000256" key="2">
    <source>
        <dbReference type="ARBA" id="ARBA00004922"/>
    </source>
</evidence>
<dbReference type="AlphaFoldDB" id="A0A8S2DES6"/>
<evidence type="ECO:0000256" key="4">
    <source>
        <dbReference type="ARBA" id="ARBA00022676"/>
    </source>
</evidence>
<evidence type="ECO:0000256" key="6">
    <source>
        <dbReference type="ARBA" id="ARBA00022692"/>
    </source>
</evidence>
<feature type="transmembrane region" description="Helical" evidence="11">
    <location>
        <begin position="12"/>
        <end position="32"/>
    </location>
</feature>
<comment type="function">
    <text evidence="11">Catalyses the transfer of galactose onto proteins or lipids.</text>
</comment>
<dbReference type="InterPro" id="IPR027791">
    <property type="entry name" value="Galactosyl_T_C"/>
</dbReference>
<evidence type="ECO:0000256" key="11">
    <source>
        <dbReference type="RuleBase" id="RU368121"/>
    </source>
</evidence>
<dbReference type="Proteomes" id="UP000682733">
    <property type="component" value="Unassembled WGS sequence"/>
</dbReference>
<dbReference type="GO" id="GO:0016020">
    <property type="term" value="C:membrane"/>
    <property type="evidence" value="ECO:0007669"/>
    <property type="project" value="UniProtKB-SubCell"/>
</dbReference>
<evidence type="ECO:0000256" key="10">
    <source>
        <dbReference type="ARBA" id="ARBA00023180"/>
    </source>
</evidence>
<evidence type="ECO:0000313" key="15">
    <source>
        <dbReference type="EMBL" id="CAF3699659.1"/>
    </source>
</evidence>
<keyword evidence="10 11" id="KW-0325">Glycoprotein</keyword>
<dbReference type="InterPro" id="IPR029044">
    <property type="entry name" value="Nucleotide-diphossugar_trans"/>
</dbReference>
<evidence type="ECO:0000313" key="14">
    <source>
        <dbReference type="EMBL" id="CAF0922342.1"/>
    </source>
</evidence>